<dbReference type="EC" id="2.7.7.87" evidence="3"/>
<dbReference type="Pfam" id="PF01300">
    <property type="entry name" value="Sua5_yciO_yrdC"/>
    <property type="match status" value="1"/>
</dbReference>
<dbReference type="InterPro" id="IPR017945">
    <property type="entry name" value="DHBP_synth_RibB-like_a/b_dom"/>
</dbReference>
<protein>
    <recommendedName>
        <fullName evidence="4">Threonylcarbamoyl-AMP synthase</fullName>
        <ecNumber evidence="3">2.7.7.87</ecNumber>
    </recommendedName>
</protein>
<keyword evidence="6" id="KW-0808">Transferase</keyword>
<comment type="catalytic activity">
    <reaction evidence="7">
        <text>L-threonine + hydrogencarbonate + ATP = L-threonylcarbamoyladenylate + diphosphate + H2O</text>
        <dbReference type="Rhea" id="RHEA:36407"/>
        <dbReference type="ChEBI" id="CHEBI:15377"/>
        <dbReference type="ChEBI" id="CHEBI:17544"/>
        <dbReference type="ChEBI" id="CHEBI:30616"/>
        <dbReference type="ChEBI" id="CHEBI:33019"/>
        <dbReference type="ChEBI" id="CHEBI:57926"/>
        <dbReference type="ChEBI" id="CHEBI:73682"/>
        <dbReference type="EC" id="2.7.7.87"/>
    </reaction>
</comment>
<dbReference type="GO" id="GO:0000049">
    <property type="term" value="F:tRNA binding"/>
    <property type="evidence" value="ECO:0007669"/>
    <property type="project" value="TreeGrafter"/>
</dbReference>
<evidence type="ECO:0000256" key="3">
    <source>
        <dbReference type="ARBA" id="ARBA00012584"/>
    </source>
</evidence>
<keyword evidence="5" id="KW-0963">Cytoplasm</keyword>
<evidence type="ECO:0000256" key="7">
    <source>
        <dbReference type="ARBA" id="ARBA00048366"/>
    </source>
</evidence>
<evidence type="ECO:0000256" key="4">
    <source>
        <dbReference type="ARBA" id="ARBA00015492"/>
    </source>
</evidence>
<accession>A0A2I2F0R9</accession>
<dbReference type="Proteomes" id="UP000234585">
    <property type="component" value="Unassembled WGS sequence"/>
</dbReference>
<evidence type="ECO:0000313" key="10">
    <source>
        <dbReference type="Proteomes" id="UP000234585"/>
    </source>
</evidence>
<dbReference type="GO" id="GO:0005737">
    <property type="term" value="C:cytoplasm"/>
    <property type="evidence" value="ECO:0007669"/>
    <property type="project" value="UniProtKB-SubCell"/>
</dbReference>
<name>A0A2I2F0R9_ASPCN</name>
<comment type="similarity">
    <text evidence="2">Belongs to the SUA5 family.</text>
</comment>
<gene>
    <name evidence="9" type="ORF">BDW47DRAFT_129227</name>
</gene>
<feature type="domain" description="YrdC-like" evidence="8">
    <location>
        <begin position="10"/>
        <end position="208"/>
    </location>
</feature>
<dbReference type="RefSeq" id="XP_024668237.1">
    <property type="nucleotide sequence ID" value="XM_024816964.1"/>
</dbReference>
<sequence length="245" mass="26821">MSQSKSVDIARDAQRVFNVLRNGGLAIIPANVGYGLVACDAEALDRLFTVKRRKPHKKHAMIGSYVLQESIHALPPERQAMVRLLTVDLDLPLGVVAPFRADHHLVRRLGDTTLSKSTINDTLSMLVNGGNLQEELSRLTTAAGLPLMGSSANISGTGTKLVVEEIEPEVQAAADLVIDYGRQRYGHPRASSTMIDFASMRVVRFGACYDVICDVFQRFYKIQLPEDPGPAILSSGHLLPEARLY</sequence>
<dbReference type="EMBL" id="KZ559183">
    <property type="protein sequence ID" value="PLB34225.1"/>
    <property type="molecule type" value="Genomic_DNA"/>
</dbReference>
<reference evidence="9 10" key="1">
    <citation type="submission" date="2017-12" db="EMBL/GenBank/DDBJ databases">
        <authorList>
            <consortium name="DOE Joint Genome Institute"/>
            <person name="Haridas S."/>
            <person name="Kjaerbolling I."/>
            <person name="Vesth T.C."/>
            <person name="Frisvad J.C."/>
            <person name="Nybo J.L."/>
            <person name="Theobald S."/>
            <person name="Kuo A."/>
            <person name="Bowyer P."/>
            <person name="Matsuda Y."/>
            <person name="Mondo S."/>
            <person name="Lyhne E.K."/>
            <person name="Kogle M.E."/>
            <person name="Clum A."/>
            <person name="Lipzen A."/>
            <person name="Salamov A."/>
            <person name="Ngan C.Y."/>
            <person name="Daum C."/>
            <person name="Chiniquy J."/>
            <person name="Barry K."/>
            <person name="LaButti K."/>
            <person name="Simmons B.A."/>
            <person name="Magnuson J.K."/>
            <person name="Mortensen U.H."/>
            <person name="Larsen T.O."/>
            <person name="Grigoriev I.V."/>
            <person name="Baker S.E."/>
            <person name="Andersen M.R."/>
            <person name="Nordberg H.P."/>
            <person name="Cantor M.N."/>
            <person name="Hua S.X."/>
        </authorList>
    </citation>
    <scope>NUCLEOTIDE SEQUENCE [LARGE SCALE GENOMIC DNA]</scope>
    <source>
        <strain evidence="9 10">CBS 102.13</strain>
    </source>
</reference>
<dbReference type="GeneID" id="36524124"/>
<dbReference type="AlphaFoldDB" id="A0A2I2F0R9"/>
<evidence type="ECO:0000256" key="5">
    <source>
        <dbReference type="ARBA" id="ARBA00022490"/>
    </source>
</evidence>
<dbReference type="GO" id="GO:0003725">
    <property type="term" value="F:double-stranded RNA binding"/>
    <property type="evidence" value="ECO:0007669"/>
    <property type="project" value="InterPro"/>
</dbReference>
<evidence type="ECO:0000259" key="8">
    <source>
        <dbReference type="PROSITE" id="PS51163"/>
    </source>
</evidence>
<dbReference type="InterPro" id="IPR050156">
    <property type="entry name" value="TC-AMP_synthase_SUA5"/>
</dbReference>
<dbReference type="GO" id="GO:0061710">
    <property type="term" value="F:L-threonylcarbamoyladenylate synthase"/>
    <property type="evidence" value="ECO:0007669"/>
    <property type="project" value="UniProtKB-EC"/>
</dbReference>
<dbReference type="Gene3D" id="3.90.870.10">
    <property type="entry name" value="DHBP synthase"/>
    <property type="match status" value="1"/>
</dbReference>
<dbReference type="GO" id="GO:0006450">
    <property type="term" value="P:regulation of translational fidelity"/>
    <property type="evidence" value="ECO:0007669"/>
    <property type="project" value="TreeGrafter"/>
</dbReference>
<comment type="subcellular location">
    <subcellularLocation>
        <location evidence="1">Cytoplasm</location>
    </subcellularLocation>
</comment>
<evidence type="ECO:0000256" key="6">
    <source>
        <dbReference type="ARBA" id="ARBA00022679"/>
    </source>
</evidence>
<keyword evidence="10" id="KW-1185">Reference proteome</keyword>
<dbReference type="PANTHER" id="PTHR17490:SF10">
    <property type="entry name" value="THREONYLCARBAMOYL-AMP SYNTHASE"/>
    <property type="match status" value="1"/>
</dbReference>
<organism evidence="9 10">
    <name type="scientific">Aspergillus candidus</name>
    <dbReference type="NCBI Taxonomy" id="41067"/>
    <lineage>
        <taxon>Eukaryota</taxon>
        <taxon>Fungi</taxon>
        <taxon>Dikarya</taxon>
        <taxon>Ascomycota</taxon>
        <taxon>Pezizomycotina</taxon>
        <taxon>Eurotiomycetes</taxon>
        <taxon>Eurotiomycetidae</taxon>
        <taxon>Eurotiales</taxon>
        <taxon>Aspergillaceae</taxon>
        <taxon>Aspergillus</taxon>
        <taxon>Aspergillus subgen. Circumdati</taxon>
    </lineage>
</organism>
<dbReference type="PANTHER" id="PTHR17490">
    <property type="entry name" value="SUA5"/>
    <property type="match status" value="1"/>
</dbReference>
<dbReference type="OrthoDB" id="4664297at2759"/>
<evidence type="ECO:0000313" key="9">
    <source>
        <dbReference type="EMBL" id="PLB34225.1"/>
    </source>
</evidence>
<dbReference type="InterPro" id="IPR006070">
    <property type="entry name" value="Sua5-like_dom"/>
</dbReference>
<dbReference type="SUPFAM" id="SSF55821">
    <property type="entry name" value="YrdC/RibB"/>
    <property type="match status" value="1"/>
</dbReference>
<evidence type="ECO:0000256" key="1">
    <source>
        <dbReference type="ARBA" id="ARBA00004496"/>
    </source>
</evidence>
<dbReference type="PROSITE" id="PS51163">
    <property type="entry name" value="YRDC"/>
    <property type="match status" value="1"/>
</dbReference>
<evidence type="ECO:0000256" key="2">
    <source>
        <dbReference type="ARBA" id="ARBA00007663"/>
    </source>
</evidence>
<proteinExistence type="inferred from homology"/>